<keyword evidence="7" id="KW-0482">Metalloprotease</keyword>
<accession>A0A1Y5S6X4</accession>
<evidence type="ECO:0000256" key="4">
    <source>
        <dbReference type="ARBA" id="ARBA00022723"/>
    </source>
</evidence>
<sequence>MPSLQAYRLRGPVAALLALLVLAASVSAARAAFLKPESFFLENGMQVVVVTDSRAPIVTHMVWYRTGSADEPKAKSGIAHFLEHLMFKGTEKLAPGEFSKIVAQNGGQDNAFTSYDYTAYFQNVAADKLDLVMGLEADRMRNLRLTEAIVAPELKVVLEERSQRTDNNPAALLGEQMNAAQYLNHPYGIPVIGWRHEVEKLTTADAIAFYNRYYQPANAILVVVGDVSADKVRELAEKHYGVIPGGEVPPRLRPQEPPQIAARRLEYADARVREPSWQRSYLAPSYTAGESQHAHALDVLAEILGGGTSGRLYKELVVKQGIAAGAGAWYSGDSRDLGRFVVYASPNRGGNLPGIEAAVDVVLRDIVANGVNEGELSLAKNQLRSDAIYARDSLSSTARLLGASLAVGQDIDMIVNWPDEVAKVSAEQVRAAAQYVLDPRQSVTALLLPKEAS</sequence>
<protein>
    <submittedName>
        <fullName evidence="12">Protease 3</fullName>
        <ecNumber evidence="12">3.4.24.55</ecNumber>
    </submittedName>
</protein>
<evidence type="ECO:0000313" key="13">
    <source>
        <dbReference type="Proteomes" id="UP000193200"/>
    </source>
</evidence>
<gene>
    <name evidence="12" type="primary">ptrA_1</name>
    <name evidence="12" type="ORF">OCH7691_01242</name>
</gene>
<feature type="chain" id="PRO_5012057109" evidence="9">
    <location>
        <begin position="32"/>
        <end position="453"/>
    </location>
</feature>
<dbReference type="AlphaFoldDB" id="A0A1Y5S6X4"/>
<name>A0A1Y5S6X4_9PROT</name>
<evidence type="ECO:0000259" key="11">
    <source>
        <dbReference type="Pfam" id="PF05193"/>
    </source>
</evidence>
<keyword evidence="4" id="KW-0479">Metal-binding</keyword>
<dbReference type="InterPro" id="IPR007863">
    <property type="entry name" value="Peptidase_M16_C"/>
</dbReference>
<comment type="cofactor">
    <cofactor evidence="1">
        <name>Zn(2+)</name>
        <dbReference type="ChEBI" id="CHEBI:29105"/>
    </cofactor>
</comment>
<dbReference type="PANTHER" id="PTHR43690:SF17">
    <property type="entry name" value="PROTEIN YHJJ"/>
    <property type="match status" value="1"/>
</dbReference>
<dbReference type="InParanoid" id="A0A1Y5S6X4"/>
<dbReference type="GO" id="GO:0046872">
    <property type="term" value="F:metal ion binding"/>
    <property type="evidence" value="ECO:0007669"/>
    <property type="project" value="UniProtKB-KW"/>
</dbReference>
<dbReference type="InterPro" id="IPR011765">
    <property type="entry name" value="Pept_M16_N"/>
</dbReference>
<keyword evidence="9" id="KW-0732">Signal</keyword>
<proteinExistence type="inferred from homology"/>
<organism evidence="12 13">
    <name type="scientific">Oceanibacterium hippocampi</name>
    <dbReference type="NCBI Taxonomy" id="745714"/>
    <lineage>
        <taxon>Bacteria</taxon>
        <taxon>Pseudomonadati</taxon>
        <taxon>Pseudomonadota</taxon>
        <taxon>Alphaproteobacteria</taxon>
        <taxon>Sneathiellales</taxon>
        <taxon>Sneathiellaceae</taxon>
        <taxon>Oceanibacterium</taxon>
    </lineage>
</organism>
<keyword evidence="3 12" id="KW-0645">Protease</keyword>
<dbReference type="GO" id="GO:0004222">
    <property type="term" value="F:metalloendopeptidase activity"/>
    <property type="evidence" value="ECO:0007669"/>
    <property type="project" value="UniProtKB-EC"/>
</dbReference>
<evidence type="ECO:0000256" key="9">
    <source>
        <dbReference type="SAM" id="SignalP"/>
    </source>
</evidence>
<evidence type="ECO:0000313" key="12">
    <source>
        <dbReference type="EMBL" id="SLN32918.1"/>
    </source>
</evidence>
<dbReference type="InterPro" id="IPR001431">
    <property type="entry name" value="Pept_M16_Zn_BS"/>
</dbReference>
<comment type="similarity">
    <text evidence="2 8">Belongs to the peptidase M16 family.</text>
</comment>
<dbReference type="Pfam" id="PF00675">
    <property type="entry name" value="Peptidase_M16"/>
    <property type="match status" value="1"/>
</dbReference>
<dbReference type="Gene3D" id="3.30.830.10">
    <property type="entry name" value="Metalloenzyme, LuxS/M16 peptidase-like"/>
    <property type="match status" value="2"/>
</dbReference>
<feature type="signal peptide" evidence="9">
    <location>
        <begin position="1"/>
        <end position="31"/>
    </location>
</feature>
<feature type="domain" description="Peptidase M16 N-terminal" evidence="10">
    <location>
        <begin position="47"/>
        <end position="192"/>
    </location>
</feature>
<keyword evidence="6" id="KW-0862">Zinc</keyword>
<evidence type="ECO:0000256" key="3">
    <source>
        <dbReference type="ARBA" id="ARBA00022670"/>
    </source>
</evidence>
<dbReference type="GO" id="GO:0006508">
    <property type="term" value="P:proteolysis"/>
    <property type="evidence" value="ECO:0007669"/>
    <property type="project" value="UniProtKB-KW"/>
</dbReference>
<evidence type="ECO:0000256" key="7">
    <source>
        <dbReference type="ARBA" id="ARBA00023049"/>
    </source>
</evidence>
<dbReference type="InterPro" id="IPR050626">
    <property type="entry name" value="Peptidase_M16"/>
</dbReference>
<dbReference type="OrthoDB" id="9811314at2"/>
<keyword evidence="13" id="KW-1185">Reference proteome</keyword>
<reference evidence="12 13" key="1">
    <citation type="submission" date="2017-03" db="EMBL/GenBank/DDBJ databases">
        <authorList>
            <person name="Afonso C.L."/>
            <person name="Miller P.J."/>
            <person name="Scott M.A."/>
            <person name="Spackman E."/>
            <person name="Goraichik I."/>
            <person name="Dimitrov K.M."/>
            <person name="Suarez D.L."/>
            <person name="Swayne D.E."/>
        </authorList>
    </citation>
    <scope>NUCLEOTIDE SEQUENCE [LARGE SCALE GENOMIC DNA]</scope>
    <source>
        <strain evidence="12 13">CECT 7691</strain>
    </source>
</reference>
<dbReference type="EC" id="3.4.24.55" evidence="12"/>
<evidence type="ECO:0000256" key="1">
    <source>
        <dbReference type="ARBA" id="ARBA00001947"/>
    </source>
</evidence>
<dbReference type="PANTHER" id="PTHR43690">
    <property type="entry name" value="NARDILYSIN"/>
    <property type="match status" value="1"/>
</dbReference>
<dbReference type="Proteomes" id="UP000193200">
    <property type="component" value="Unassembled WGS sequence"/>
</dbReference>
<dbReference type="RefSeq" id="WP_085882479.1">
    <property type="nucleotide sequence ID" value="NZ_FWFR01000001.1"/>
</dbReference>
<evidence type="ECO:0000256" key="8">
    <source>
        <dbReference type="RuleBase" id="RU004447"/>
    </source>
</evidence>
<evidence type="ECO:0000256" key="2">
    <source>
        <dbReference type="ARBA" id="ARBA00007261"/>
    </source>
</evidence>
<dbReference type="PROSITE" id="PS00143">
    <property type="entry name" value="INSULINASE"/>
    <property type="match status" value="1"/>
</dbReference>
<dbReference type="Pfam" id="PF05193">
    <property type="entry name" value="Peptidase_M16_C"/>
    <property type="match status" value="1"/>
</dbReference>
<dbReference type="SUPFAM" id="SSF63411">
    <property type="entry name" value="LuxS/MPP-like metallohydrolase"/>
    <property type="match status" value="2"/>
</dbReference>
<evidence type="ECO:0000256" key="6">
    <source>
        <dbReference type="ARBA" id="ARBA00022833"/>
    </source>
</evidence>
<evidence type="ECO:0000256" key="5">
    <source>
        <dbReference type="ARBA" id="ARBA00022801"/>
    </source>
</evidence>
<keyword evidence="5 12" id="KW-0378">Hydrolase</keyword>
<evidence type="ECO:0000259" key="10">
    <source>
        <dbReference type="Pfam" id="PF00675"/>
    </source>
</evidence>
<dbReference type="InterPro" id="IPR011249">
    <property type="entry name" value="Metalloenz_LuxS/M16"/>
</dbReference>
<dbReference type="EMBL" id="FWFR01000001">
    <property type="protein sequence ID" value="SLN32918.1"/>
    <property type="molecule type" value="Genomic_DNA"/>
</dbReference>
<feature type="domain" description="Peptidase M16 C-terminal" evidence="11">
    <location>
        <begin position="200"/>
        <end position="383"/>
    </location>
</feature>